<dbReference type="Gene3D" id="3.10.450.50">
    <property type="match status" value="1"/>
</dbReference>
<organism evidence="2 3">
    <name type="scientific">Actinokineospora alba</name>
    <dbReference type="NCBI Taxonomy" id="504798"/>
    <lineage>
        <taxon>Bacteria</taxon>
        <taxon>Bacillati</taxon>
        <taxon>Actinomycetota</taxon>
        <taxon>Actinomycetes</taxon>
        <taxon>Pseudonocardiales</taxon>
        <taxon>Pseudonocardiaceae</taxon>
        <taxon>Actinokineospora</taxon>
    </lineage>
</organism>
<sequence>MTTDQTTATWRAAAENADADAVRPLLAPTVTVISPLTARFRFTGPDQVSAMMAAAFTVISDIKFHTEVGDDSTRALFFHGRCGREELEEAQLLRFDENGLITELTLFGRPLPAATEIMGKIGPLLLRKQGRPAIARLVSVLSKPLAVVTRLGEKHIVPMADPARAKS</sequence>
<evidence type="ECO:0000313" key="2">
    <source>
        <dbReference type="EMBL" id="SDP59459.1"/>
    </source>
</evidence>
<dbReference type="AlphaFoldDB" id="A0A1H0TZV1"/>
<evidence type="ECO:0000259" key="1">
    <source>
        <dbReference type="Pfam" id="PF12680"/>
    </source>
</evidence>
<keyword evidence="3" id="KW-1185">Reference proteome</keyword>
<gene>
    <name evidence="2" type="ORF">SAMN05192558_110299</name>
</gene>
<dbReference type="Pfam" id="PF12680">
    <property type="entry name" value="SnoaL_2"/>
    <property type="match status" value="1"/>
</dbReference>
<proteinExistence type="predicted"/>
<accession>A0A1H0TZV1</accession>
<feature type="domain" description="SnoaL-like" evidence="1">
    <location>
        <begin position="10"/>
        <end position="103"/>
    </location>
</feature>
<dbReference type="SUPFAM" id="SSF54427">
    <property type="entry name" value="NTF2-like"/>
    <property type="match status" value="1"/>
</dbReference>
<dbReference type="Proteomes" id="UP000199651">
    <property type="component" value="Unassembled WGS sequence"/>
</dbReference>
<dbReference type="InterPro" id="IPR032710">
    <property type="entry name" value="NTF2-like_dom_sf"/>
</dbReference>
<evidence type="ECO:0000313" key="3">
    <source>
        <dbReference type="Proteomes" id="UP000199651"/>
    </source>
</evidence>
<dbReference type="OrthoDB" id="1163083at2"/>
<reference evidence="3" key="1">
    <citation type="submission" date="2016-10" db="EMBL/GenBank/DDBJ databases">
        <authorList>
            <person name="Varghese N."/>
            <person name="Submissions S."/>
        </authorList>
    </citation>
    <scope>NUCLEOTIDE SEQUENCE [LARGE SCALE GENOMIC DNA]</scope>
    <source>
        <strain evidence="3">IBRC-M 10655</strain>
    </source>
</reference>
<name>A0A1H0TZV1_9PSEU</name>
<dbReference type="RefSeq" id="WP_091381335.1">
    <property type="nucleotide sequence ID" value="NZ_FNDV01000010.1"/>
</dbReference>
<protein>
    <submittedName>
        <fullName evidence="2">SnoaL-like domain-containing protein</fullName>
    </submittedName>
</protein>
<dbReference type="STRING" id="504798.SAMN05421871_110299"/>
<dbReference type="EMBL" id="FNJB01000010">
    <property type="protein sequence ID" value="SDP59459.1"/>
    <property type="molecule type" value="Genomic_DNA"/>
</dbReference>
<dbReference type="InterPro" id="IPR037401">
    <property type="entry name" value="SnoaL-like"/>
</dbReference>